<dbReference type="GO" id="GO:0005856">
    <property type="term" value="C:cytoskeleton"/>
    <property type="evidence" value="ECO:0007669"/>
    <property type="project" value="UniProtKB-SubCell"/>
</dbReference>
<dbReference type="SUPFAM" id="SSF55770">
    <property type="entry name" value="Profilin (actin-binding protein)"/>
    <property type="match status" value="1"/>
</dbReference>
<dbReference type="GO" id="GO:0030036">
    <property type="term" value="P:actin cytoskeleton organization"/>
    <property type="evidence" value="ECO:0007669"/>
    <property type="project" value="InterPro"/>
</dbReference>
<dbReference type="PRINTS" id="PR01639">
    <property type="entry name" value="PROFILINMAML"/>
</dbReference>
<dbReference type="InterPro" id="IPR005454">
    <property type="entry name" value="Profilin1/2/3_vertebrate"/>
</dbReference>
<gene>
    <name evidence="6" type="ORF">GDO86_020231</name>
</gene>
<evidence type="ECO:0000313" key="7">
    <source>
        <dbReference type="Proteomes" id="UP000812440"/>
    </source>
</evidence>
<keyword evidence="7" id="KW-1185">Reference proteome</keyword>
<dbReference type="GO" id="GO:0030833">
    <property type="term" value="P:regulation of actin filament polymerization"/>
    <property type="evidence" value="ECO:0007669"/>
    <property type="project" value="TreeGrafter"/>
</dbReference>
<proteinExistence type="inferred from homology"/>
<protein>
    <recommendedName>
        <fullName evidence="5">Profilin</fullName>
    </recommendedName>
</protein>
<dbReference type="InterPro" id="IPR048278">
    <property type="entry name" value="PFN"/>
</dbReference>
<dbReference type="InterPro" id="IPR036140">
    <property type="entry name" value="PFN_sf"/>
</dbReference>
<sequence length="136" mass="14967">MSWSDYITNLMDVKCEDAAIVGFNPPCLWASRPGGFLEKITPEEIKVFVLPDRSNLFVKGVTLGGMKCSVIRDEFDTPDVHCMDLKTKNPDGPKLNVTVAKTNTALIIVVAADGIHGSHCNSKAHSLCVYLRKQNF</sequence>
<evidence type="ECO:0000256" key="4">
    <source>
        <dbReference type="ARBA" id="ARBA00023212"/>
    </source>
</evidence>
<dbReference type="Proteomes" id="UP000812440">
    <property type="component" value="Unassembled WGS sequence"/>
</dbReference>
<dbReference type="CDD" id="cd00148">
    <property type="entry name" value="PROF"/>
    <property type="match status" value="1"/>
</dbReference>
<evidence type="ECO:0000313" key="6">
    <source>
        <dbReference type="EMBL" id="KAG8430636.1"/>
    </source>
</evidence>
<dbReference type="AlphaFoldDB" id="A0A8T2IKG2"/>
<keyword evidence="4" id="KW-0206">Cytoskeleton</keyword>
<accession>A0A8T2IKG2</accession>
<keyword evidence="5" id="KW-0009">Actin-binding</keyword>
<dbReference type="GO" id="GO:0032233">
    <property type="term" value="P:positive regulation of actin filament bundle assembly"/>
    <property type="evidence" value="ECO:0007669"/>
    <property type="project" value="TreeGrafter"/>
</dbReference>
<evidence type="ECO:0000256" key="1">
    <source>
        <dbReference type="ARBA" id="ARBA00004245"/>
    </source>
</evidence>
<dbReference type="SMART" id="SM00392">
    <property type="entry name" value="PROF"/>
    <property type="match status" value="1"/>
</dbReference>
<dbReference type="EMBL" id="JAACNH010000757">
    <property type="protein sequence ID" value="KAG8430636.1"/>
    <property type="molecule type" value="Genomic_DNA"/>
</dbReference>
<dbReference type="Pfam" id="PF00235">
    <property type="entry name" value="Profilin"/>
    <property type="match status" value="1"/>
</dbReference>
<dbReference type="PANTHER" id="PTHR13936">
    <property type="entry name" value="PROFILIN"/>
    <property type="match status" value="1"/>
</dbReference>
<comment type="similarity">
    <text evidence="2 5">Belongs to the profilin family.</text>
</comment>
<evidence type="ECO:0000256" key="5">
    <source>
        <dbReference type="RuleBase" id="RU003909"/>
    </source>
</evidence>
<name>A0A8T2IKG2_9PIPI</name>
<dbReference type="Gene3D" id="3.30.450.30">
    <property type="entry name" value="Dynein light chain 2a, cytoplasmic"/>
    <property type="match status" value="1"/>
</dbReference>
<organism evidence="6 7">
    <name type="scientific">Hymenochirus boettgeri</name>
    <name type="common">Congo dwarf clawed frog</name>
    <dbReference type="NCBI Taxonomy" id="247094"/>
    <lineage>
        <taxon>Eukaryota</taxon>
        <taxon>Metazoa</taxon>
        <taxon>Chordata</taxon>
        <taxon>Craniata</taxon>
        <taxon>Vertebrata</taxon>
        <taxon>Euteleostomi</taxon>
        <taxon>Amphibia</taxon>
        <taxon>Batrachia</taxon>
        <taxon>Anura</taxon>
        <taxon>Pipoidea</taxon>
        <taxon>Pipidae</taxon>
        <taxon>Pipinae</taxon>
        <taxon>Hymenochirus</taxon>
    </lineage>
</organism>
<dbReference type="OrthoDB" id="421374at2759"/>
<reference evidence="6" key="1">
    <citation type="thesis" date="2020" institute="ProQuest LLC" country="789 East Eisenhower Parkway, Ann Arbor, MI, USA">
        <title>Comparative Genomics and Chromosome Evolution.</title>
        <authorList>
            <person name="Mudd A.B."/>
        </authorList>
    </citation>
    <scope>NUCLEOTIDE SEQUENCE</scope>
    <source>
        <strain evidence="6">Female2</strain>
        <tissue evidence="6">Blood</tissue>
    </source>
</reference>
<evidence type="ECO:0000256" key="2">
    <source>
        <dbReference type="ARBA" id="ARBA00010058"/>
    </source>
</evidence>
<dbReference type="PANTHER" id="PTHR13936:SF17">
    <property type="entry name" value="PROFILIN"/>
    <property type="match status" value="1"/>
</dbReference>
<dbReference type="GO" id="GO:0003779">
    <property type="term" value="F:actin binding"/>
    <property type="evidence" value="ECO:0007669"/>
    <property type="project" value="UniProtKB-KW"/>
</dbReference>
<comment type="subcellular location">
    <subcellularLocation>
        <location evidence="1">Cytoplasm</location>
        <location evidence="1">Cytoskeleton</location>
    </subcellularLocation>
</comment>
<evidence type="ECO:0000256" key="3">
    <source>
        <dbReference type="ARBA" id="ARBA00022490"/>
    </source>
</evidence>
<comment type="caution">
    <text evidence="6">The sequence shown here is derived from an EMBL/GenBank/DDBJ whole genome shotgun (WGS) entry which is preliminary data.</text>
</comment>
<keyword evidence="3" id="KW-0963">Cytoplasm</keyword>
<dbReference type="InterPro" id="IPR005455">
    <property type="entry name" value="PFN_euk"/>
</dbReference>
<dbReference type="GO" id="GO:0005737">
    <property type="term" value="C:cytoplasm"/>
    <property type="evidence" value="ECO:0007669"/>
    <property type="project" value="TreeGrafter"/>
</dbReference>